<feature type="domain" description="Retrovirus-related Pol polyprotein from transposon TNT 1-94-like beta-barrel" evidence="5">
    <location>
        <begin position="17"/>
        <end position="90"/>
    </location>
</feature>
<reference evidence="6" key="2">
    <citation type="submission" date="2022-01" db="EMBL/GenBank/DDBJ databases">
        <authorList>
            <person name="Yamashiro T."/>
            <person name="Shiraishi A."/>
            <person name="Satake H."/>
            <person name="Nakayama K."/>
        </authorList>
    </citation>
    <scope>NUCLEOTIDE SEQUENCE</scope>
</reference>
<evidence type="ECO:0000259" key="5">
    <source>
        <dbReference type="Pfam" id="PF22936"/>
    </source>
</evidence>
<dbReference type="InterPro" id="IPR054722">
    <property type="entry name" value="PolX-like_BBD"/>
</dbReference>
<feature type="signal peptide" evidence="2">
    <location>
        <begin position="1"/>
        <end position="17"/>
    </location>
</feature>
<dbReference type="PANTHER" id="PTHR11439">
    <property type="entry name" value="GAG-POL-RELATED RETROTRANSPOSON"/>
    <property type="match status" value="1"/>
</dbReference>
<keyword evidence="2" id="KW-0732">Signal</keyword>
<feature type="chain" id="PRO_5045945215" evidence="2">
    <location>
        <begin position="18"/>
        <end position="537"/>
    </location>
</feature>
<dbReference type="Pfam" id="PF13976">
    <property type="entry name" value="gag_pre-integrs"/>
    <property type="match status" value="1"/>
</dbReference>
<gene>
    <name evidence="6" type="ORF">Tco_0626166</name>
</gene>
<reference evidence="6" key="1">
    <citation type="journal article" date="2022" name="Int. J. Mol. Sci.">
        <title>Draft Genome of Tanacetum Coccineum: Genomic Comparison of Closely Related Tanacetum-Family Plants.</title>
        <authorList>
            <person name="Yamashiro T."/>
            <person name="Shiraishi A."/>
            <person name="Nakayama K."/>
            <person name="Satake H."/>
        </authorList>
    </citation>
    <scope>NUCLEOTIDE SEQUENCE</scope>
</reference>
<protein>
    <submittedName>
        <fullName evidence="6">Retrotransposon protein, putative, unclassified</fullName>
    </submittedName>
</protein>
<sequence length="537" mass="61815">MLHRLLILLQIIQIILFIVDSGCTKHMTGYHKLLCNFVEKYQGTVRFRNDQFAPILGYGDLVQANVMIKRVYYVEGLNHDLFSVGQLCDADLEESSSPTPISFMAKASPTQALLWHRRLSYLNFDTMNLLSKNDIVNGLPKLKYLKGCRAYKKRTRLIIETIHINFDELKEVMMSDDNTSGLAPQRQLIPKYEEYFNARNQSVLKSSALSNNSLQQDTNPTLKFQPTIELIIPPTNVNAKQQMHSLKHMNLSILLLYQKQKPMSLPHNKKDEDNTIIHNKARLVAKGYRREESTDNEDSFVPVARLEAIQISVAYAAYKSFPTYQMDVKTVFLNGPLKEKDPPIPMSTPVDTKPKLDADLSGTPVDQTRYRSMIGSLMYLTSSRPDLMYAVCYCARYQARPMEKHLKEDCTTMSMAKVEQVALSARCAQVLWMRTQLKDYGFDYNRIPLYSDSHSAIAISCNPVLHSRTMHINVHYHFIKEQVERGIVKLYFIRTKYQLADMFTKALSQERFEYLVGRLGLRYLTLAELEVLENECA</sequence>
<feature type="domain" description="GAG-pre-integrase" evidence="4">
    <location>
        <begin position="97"/>
        <end position="149"/>
    </location>
</feature>
<feature type="region of interest" description="Disordered" evidence="1">
    <location>
        <begin position="342"/>
        <end position="363"/>
    </location>
</feature>
<comment type="caution">
    <text evidence="6">The sequence shown here is derived from an EMBL/GenBank/DDBJ whole genome shotgun (WGS) entry which is preliminary data.</text>
</comment>
<proteinExistence type="predicted"/>
<keyword evidence="7" id="KW-1185">Reference proteome</keyword>
<dbReference type="EMBL" id="BQNB010008681">
    <property type="protein sequence ID" value="GJS52804.1"/>
    <property type="molecule type" value="Genomic_DNA"/>
</dbReference>
<evidence type="ECO:0000259" key="4">
    <source>
        <dbReference type="Pfam" id="PF13976"/>
    </source>
</evidence>
<dbReference type="Proteomes" id="UP001151760">
    <property type="component" value="Unassembled WGS sequence"/>
</dbReference>
<feature type="domain" description="Reverse transcriptase Ty1/copia-type" evidence="3">
    <location>
        <begin position="264"/>
        <end position="350"/>
    </location>
</feature>
<evidence type="ECO:0000256" key="2">
    <source>
        <dbReference type="SAM" id="SignalP"/>
    </source>
</evidence>
<dbReference type="InterPro" id="IPR025724">
    <property type="entry name" value="GAG-pre-integrase_dom"/>
</dbReference>
<dbReference type="Pfam" id="PF07727">
    <property type="entry name" value="RVT_2"/>
    <property type="match status" value="1"/>
</dbReference>
<evidence type="ECO:0000313" key="7">
    <source>
        <dbReference type="Proteomes" id="UP001151760"/>
    </source>
</evidence>
<evidence type="ECO:0000313" key="6">
    <source>
        <dbReference type="EMBL" id="GJS52804.1"/>
    </source>
</evidence>
<evidence type="ECO:0000259" key="3">
    <source>
        <dbReference type="Pfam" id="PF07727"/>
    </source>
</evidence>
<dbReference type="CDD" id="cd09272">
    <property type="entry name" value="RNase_HI_RT_Ty1"/>
    <property type="match status" value="1"/>
</dbReference>
<dbReference type="Pfam" id="PF22936">
    <property type="entry name" value="Pol_BBD"/>
    <property type="match status" value="1"/>
</dbReference>
<organism evidence="6 7">
    <name type="scientific">Tanacetum coccineum</name>
    <dbReference type="NCBI Taxonomy" id="301880"/>
    <lineage>
        <taxon>Eukaryota</taxon>
        <taxon>Viridiplantae</taxon>
        <taxon>Streptophyta</taxon>
        <taxon>Embryophyta</taxon>
        <taxon>Tracheophyta</taxon>
        <taxon>Spermatophyta</taxon>
        <taxon>Magnoliopsida</taxon>
        <taxon>eudicotyledons</taxon>
        <taxon>Gunneridae</taxon>
        <taxon>Pentapetalae</taxon>
        <taxon>asterids</taxon>
        <taxon>campanulids</taxon>
        <taxon>Asterales</taxon>
        <taxon>Asteraceae</taxon>
        <taxon>Asteroideae</taxon>
        <taxon>Anthemideae</taxon>
        <taxon>Anthemidinae</taxon>
        <taxon>Tanacetum</taxon>
    </lineage>
</organism>
<evidence type="ECO:0000256" key="1">
    <source>
        <dbReference type="SAM" id="MobiDB-lite"/>
    </source>
</evidence>
<accession>A0ABQ4WIU1</accession>
<dbReference type="PANTHER" id="PTHR11439:SF509">
    <property type="entry name" value="RNA-DIRECTED DNA POLYMERASE"/>
    <property type="match status" value="1"/>
</dbReference>
<dbReference type="InterPro" id="IPR013103">
    <property type="entry name" value="RVT_2"/>
</dbReference>
<name>A0ABQ4WIU1_9ASTR</name>